<accession>A0A0W0VTM7</accession>
<organism evidence="1 2">
    <name type="scientific">Legionella lansingensis</name>
    <dbReference type="NCBI Taxonomy" id="45067"/>
    <lineage>
        <taxon>Bacteria</taxon>
        <taxon>Pseudomonadati</taxon>
        <taxon>Pseudomonadota</taxon>
        <taxon>Gammaproteobacteria</taxon>
        <taxon>Legionellales</taxon>
        <taxon>Legionellaceae</taxon>
        <taxon>Legionella</taxon>
    </lineage>
</organism>
<dbReference type="PATRIC" id="fig|45067.4.peg.892"/>
<dbReference type="EMBL" id="LNYI01000015">
    <property type="protein sequence ID" value="KTD23362.1"/>
    <property type="molecule type" value="Genomic_DNA"/>
</dbReference>
<comment type="caution">
    <text evidence="1">The sequence shown here is derived from an EMBL/GenBank/DDBJ whole genome shotgun (WGS) entry which is preliminary data.</text>
</comment>
<proteinExistence type="predicted"/>
<gene>
    <name evidence="1" type="ORF">Llan_0861</name>
</gene>
<keyword evidence="2" id="KW-1185">Reference proteome</keyword>
<dbReference type="RefSeq" id="WP_028373551.1">
    <property type="nucleotide sequence ID" value="NZ_CAAAJD010000013.1"/>
</dbReference>
<protein>
    <submittedName>
        <fullName evidence="1">Uncharacterized protein</fullName>
    </submittedName>
</protein>
<dbReference type="Proteomes" id="UP000054869">
    <property type="component" value="Unassembled WGS sequence"/>
</dbReference>
<dbReference type="AlphaFoldDB" id="A0A0W0VTM7"/>
<evidence type="ECO:0000313" key="2">
    <source>
        <dbReference type="Proteomes" id="UP000054869"/>
    </source>
</evidence>
<dbReference type="OrthoDB" id="5638898at2"/>
<evidence type="ECO:0000313" key="1">
    <source>
        <dbReference type="EMBL" id="KTD23362.1"/>
    </source>
</evidence>
<sequence length="128" mass="14815">MNTWIAGLIMLFFSALSYGADYKVFWRCQDDHLEAFDVYEMNDKKIDLFLNYVEDGKKEFISSPINLKSVVDLPTSFNQEDFLMLGDNKRVFMNCVGQVVLSPHYPQAKVIFDVRRNAHSCPFIPSDC</sequence>
<reference evidence="1 2" key="1">
    <citation type="submission" date="2015-11" db="EMBL/GenBank/DDBJ databases">
        <title>Genomic analysis of 38 Legionella species identifies large and diverse effector repertoires.</title>
        <authorList>
            <person name="Burstein D."/>
            <person name="Amaro F."/>
            <person name="Zusman T."/>
            <person name="Lifshitz Z."/>
            <person name="Cohen O."/>
            <person name="Gilbert J.A."/>
            <person name="Pupko T."/>
            <person name="Shuman H.A."/>
            <person name="Segal G."/>
        </authorList>
    </citation>
    <scope>NUCLEOTIDE SEQUENCE [LARGE SCALE GENOMIC DNA]</scope>
    <source>
        <strain evidence="1 2">ATCC 49751</strain>
    </source>
</reference>
<name>A0A0W0VTM7_9GAMM</name>